<sequence>MSSDEIKLEAAYEQLIEEDIKSQLEKNGTMALLRSEMHVKVLQMMRGQLDVSKSKPLKGGLSNGTNLSEDQSLIKLINQLVMEFFQWFGYKHTLETFRMETGEIVANRNEIEQSLHITPESKDLPLLAELVMRDWKFNGDQVGSKKVVQLPDPVNSMPQRCLKLKEELQALRKQKVVKGKVQQQDKLVQYNRKLINNDPFRTPKETSPPTRLLKKDSSESDILESDYSEYESVDSDAYKDIPDRQIFIDDLPPEGKYAPGHGEEGSEGLFQQYEDDVNTDHIPSSSKKPVISRGPKTPPNEGSESGDKASIWSKKKGSRKNYWNSPRRLQRRSKNDLKSDDDELVPAVTKQKCPDTHIGKIDLDSDDSFDDD</sequence>
<dbReference type="SMART" id="SM00667">
    <property type="entry name" value="LisH"/>
    <property type="match status" value="1"/>
</dbReference>
<protein>
    <recommendedName>
        <fullName evidence="7">LisH domain-containing protein</fullName>
    </recommendedName>
</protein>
<dbReference type="Gene3D" id="1.20.960.40">
    <property type="match status" value="1"/>
</dbReference>
<feature type="region of interest" description="Disordered" evidence="4">
    <location>
        <begin position="278"/>
        <end position="350"/>
    </location>
</feature>
<accession>A0AB39Z1W4</accession>
<evidence type="ECO:0000313" key="6">
    <source>
        <dbReference type="RefSeq" id="XP_016926870.4"/>
    </source>
</evidence>
<feature type="region of interest" description="Disordered" evidence="4">
    <location>
        <begin position="248"/>
        <end position="267"/>
    </location>
</feature>
<dbReference type="AlphaFoldDB" id="A0AB39Z1W4"/>
<feature type="compositionally biased region" description="Acidic residues" evidence="4">
    <location>
        <begin position="219"/>
        <end position="234"/>
    </location>
</feature>
<dbReference type="PANTHER" id="PTHR15431:SF19">
    <property type="entry name" value="CENTROSOMAL PROTEIN 20-RELATED"/>
    <property type="match status" value="1"/>
</dbReference>
<feature type="region of interest" description="Disordered" evidence="4">
    <location>
        <begin position="192"/>
        <end position="235"/>
    </location>
</feature>
<name>A0AB39Z1W4_DROSZ</name>
<proteinExistence type="predicted"/>
<dbReference type="GO" id="GO:0005813">
    <property type="term" value="C:centrosome"/>
    <property type="evidence" value="ECO:0007669"/>
    <property type="project" value="TreeGrafter"/>
</dbReference>
<evidence type="ECO:0000256" key="3">
    <source>
        <dbReference type="ARBA" id="ARBA00023212"/>
    </source>
</evidence>
<reference evidence="6" key="1">
    <citation type="submission" date="2025-08" db="UniProtKB">
        <authorList>
            <consortium name="RefSeq"/>
        </authorList>
    </citation>
    <scope>IDENTIFICATION</scope>
</reference>
<keyword evidence="5" id="KW-1185">Reference proteome</keyword>
<dbReference type="PROSITE" id="PS50896">
    <property type="entry name" value="LISH"/>
    <property type="match status" value="1"/>
</dbReference>
<dbReference type="GO" id="GO:0031514">
    <property type="term" value="C:motile cilium"/>
    <property type="evidence" value="ECO:0007669"/>
    <property type="project" value="TreeGrafter"/>
</dbReference>
<dbReference type="InterPro" id="IPR006594">
    <property type="entry name" value="LisH"/>
</dbReference>
<comment type="subcellular location">
    <subcellularLocation>
        <location evidence="1">Cytoplasm</location>
        <location evidence="1">Cytoskeleton</location>
    </subcellularLocation>
</comment>
<dbReference type="GeneID" id="108007659"/>
<evidence type="ECO:0000256" key="1">
    <source>
        <dbReference type="ARBA" id="ARBA00004245"/>
    </source>
</evidence>
<dbReference type="GO" id="GO:0036064">
    <property type="term" value="C:ciliary basal body"/>
    <property type="evidence" value="ECO:0007669"/>
    <property type="project" value="TreeGrafter"/>
</dbReference>
<evidence type="ECO:0000313" key="5">
    <source>
        <dbReference type="Proteomes" id="UP001652628"/>
    </source>
</evidence>
<keyword evidence="2" id="KW-0963">Cytoplasm</keyword>
<evidence type="ECO:0008006" key="7">
    <source>
        <dbReference type="Google" id="ProtNLM"/>
    </source>
</evidence>
<dbReference type="RefSeq" id="XP_016926870.4">
    <property type="nucleotide sequence ID" value="XM_017071381.4"/>
</dbReference>
<organism evidence="5 6">
    <name type="scientific">Drosophila suzukii</name>
    <name type="common">Spotted-wing drosophila fruit fly</name>
    <dbReference type="NCBI Taxonomy" id="28584"/>
    <lineage>
        <taxon>Eukaryota</taxon>
        <taxon>Metazoa</taxon>
        <taxon>Ecdysozoa</taxon>
        <taxon>Arthropoda</taxon>
        <taxon>Hexapoda</taxon>
        <taxon>Insecta</taxon>
        <taxon>Pterygota</taxon>
        <taxon>Neoptera</taxon>
        <taxon>Endopterygota</taxon>
        <taxon>Diptera</taxon>
        <taxon>Brachycera</taxon>
        <taxon>Muscomorpha</taxon>
        <taxon>Ephydroidea</taxon>
        <taxon>Drosophilidae</taxon>
        <taxon>Drosophila</taxon>
        <taxon>Sophophora</taxon>
    </lineage>
</organism>
<dbReference type="GO" id="GO:0060271">
    <property type="term" value="P:cilium assembly"/>
    <property type="evidence" value="ECO:0007669"/>
    <property type="project" value="TreeGrafter"/>
</dbReference>
<evidence type="ECO:0000256" key="4">
    <source>
        <dbReference type="SAM" id="MobiDB-lite"/>
    </source>
</evidence>
<dbReference type="Pfam" id="PF08513">
    <property type="entry name" value="LisH"/>
    <property type="match status" value="1"/>
</dbReference>
<gene>
    <name evidence="6" type="primary">LOC108007659</name>
</gene>
<evidence type="ECO:0000256" key="2">
    <source>
        <dbReference type="ARBA" id="ARBA00022490"/>
    </source>
</evidence>
<dbReference type="Proteomes" id="UP001652628">
    <property type="component" value="Chromosome 3"/>
</dbReference>
<dbReference type="PANTHER" id="PTHR15431">
    <property type="entry name" value="FGFR1 ONCOGENE PARTNER/LISH DOMAIN-CONTAINING PROTEIN"/>
    <property type="match status" value="1"/>
</dbReference>
<keyword evidence="3" id="KW-0206">Cytoskeleton</keyword>